<dbReference type="Pfam" id="PF01551">
    <property type="entry name" value="Peptidase_M23"/>
    <property type="match status" value="1"/>
</dbReference>
<dbReference type="InterPro" id="IPR016047">
    <property type="entry name" value="M23ase_b-sheet_dom"/>
</dbReference>
<name>A0A2R8AFQ9_9RHOB</name>
<keyword evidence="9" id="KW-1185">Reference proteome</keyword>
<comment type="cofactor">
    <cofactor evidence="1">
        <name>Zn(2+)</name>
        <dbReference type="ChEBI" id="CHEBI:29105"/>
    </cofactor>
</comment>
<feature type="domain" description="M23ase beta-sheet core" evidence="7">
    <location>
        <begin position="264"/>
        <end position="370"/>
    </location>
</feature>
<dbReference type="PANTHER" id="PTHR21666">
    <property type="entry name" value="PEPTIDASE-RELATED"/>
    <property type="match status" value="1"/>
</dbReference>
<reference evidence="8 9" key="1">
    <citation type="submission" date="2018-03" db="EMBL/GenBank/DDBJ databases">
        <authorList>
            <person name="Keele B.F."/>
        </authorList>
    </citation>
    <scope>NUCLEOTIDE SEQUENCE [LARGE SCALE GENOMIC DNA]</scope>
    <source>
        <strain evidence="8 9">CeCT 8812</strain>
    </source>
</reference>
<evidence type="ECO:0000256" key="1">
    <source>
        <dbReference type="ARBA" id="ARBA00001947"/>
    </source>
</evidence>
<evidence type="ECO:0000256" key="2">
    <source>
        <dbReference type="ARBA" id="ARBA00022670"/>
    </source>
</evidence>
<dbReference type="Gene3D" id="2.70.70.10">
    <property type="entry name" value="Glucose Permease (Domain IIA)"/>
    <property type="match status" value="1"/>
</dbReference>
<dbReference type="PANTHER" id="PTHR21666:SF288">
    <property type="entry name" value="CELL DIVISION PROTEIN YTFB"/>
    <property type="match status" value="1"/>
</dbReference>
<dbReference type="RefSeq" id="WP_108783695.1">
    <property type="nucleotide sequence ID" value="NZ_OMKW01000004.1"/>
</dbReference>
<proteinExistence type="predicted"/>
<keyword evidence="4 8" id="KW-0378">Hydrolase</keyword>
<dbReference type="GO" id="GO:0006508">
    <property type="term" value="P:proteolysis"/>
    <property type="evidence" value="ECO:0007669"/>
    <property type="project" value="UniProtKB-KW"/>
</dbReference>
<evidence type="ECO:0000313" key="8">
    <source>
        <dbReference type="EMBL" id="SPF31016.1"/>
    </source>
</evidence>
<dbReference type="InterPro" id="IPR050570">
    <property type="entry name" value="Cell_wall_metabolism_enzyme"/>
</dbReference>
<keyword evidence="3" id="KW-0479">Metal-binding</keyword>
<dbReference type="EMBL" id="OMKW01000004">
    <property type="protein sequence ID" value="SPF31016.1"/>
    <property type="molecule type" value="Genomic_DNA"/>
</dbReference>
<evidence type="ECO:0000313" key="9">
    <source>
        <dbReference type="Proteomes" id="UP000244932"/>
    </source>
</evidence>
<organism evidence="8 9">
    <name type="scientific">Pontivivens insulae</name>
    <dbReference type="NCBI Taxonomy" id="1639689"/>
    <lineage>
        <taxon>Bacteria</taxon>
        <taxon>Pseudomonadati</taxon>
        <taxon>Pseudomonadota</taxon>
        <taxon>Alphaproteobacteria</taxon>
        <taxon>Rhodobacterales</taxon>
        <taxon>Paracoccaceae</taxon>
        <taxon>Pontivivens</taxon>
    </lineage>
</organism>
<accession>A0A2R8AFQ9</accession>
<dbReference type="GO" id="GO:0046872">
    <property type="term" value="F:metal ion binding"/>
    <property type="evidence" value="ECO:0007669"/>
    <property type="project" value="UniProtKB-KW"/>
</dbReference>
<keyword evidence="6" id="KW-0482">Metalloprotease</keyword>
<dbReference type="GO" id="GO:0004222">
    <property type="term" value="F:metalloendopeptidase activity"/>
    <property type="evidence" value="ECO:0007669"/>
    <property type="project" value="TreeGrafter"/>
</dbReference>
<sequence>MRLRWAIFAAGWLLTGFLPVAEVRAQGALAQAERASDLLDAATAQLVSTRTDETRLAALGRIVQAFELGLNAQREAERSLALRMDVVEEALNEDRRRLARVIGGLQRVGAAPTPLLLLHPDGPEGAVRAGQMMSRVIPELHAEAEALRAMMLELRLLETEQARAEERMREGLAGVATARAALQGALNGRASADGAVDDELIARLRADSATLQAFSRALARQSAGLSDAEGRRFEEARGTLDLPVPGQLIHPYGSRDEGGAVRPGMVLEVEGINQVLAPWPATLRYTGEFLDYGQIVVLEPQAGWLMVLAGLSEVQRQSGEIVLAGEPLGLLTGSRRDDTGFLVEPSGESGPSLTRTLYVELRRAGTPVDPAPWFRFE</sequence>
<dbReference type="AlphaFoldDB" id="A0A2R8AFQ9"/>
<keyword evidence="2" id="KW-0645">Protease</keyword>
<dbReference type="SUPFAM" id="SSF51261">
    <property type="entry name" value="Duplicated hybrid motif"/>
    <property type="match status" value="1"/>
</dbReference>
<gene>
    <name evidence="8" type="primary">envC</name>
    <name evidence="8" type="ORF">POI8812_03366</name>
</gene>
<evidence type="ECO:0000256" key="6">
    <source>
        <dbReference type="ARBA" id="ARBA00023049"/>
    </source>
</evidence>
<dbReference type="InterPro" id="IPR011055">
    <property type="entry name" value="Dup_hybrid_motif"/>
</dbReference>
<protein>
    <submittedName>
        <fullName evidence="8">Murein hydrolase activator EnvC</fullName>
    </submittedName>
</protein>
<evidence type="ECO:0000256" key="5">
    <source>
        <dbReference type="ARBA" id="ARBA00022833"/>
    </source>
</evidence>
<evidence type="ECO:0000259" key="7">
    <source>
        <dbReference type="Pfam" id="PF01551"/>
    </source>
</evidence>
<dbReference type="Proteomes" id="UP000244932">
    <property type="component" value="Unassembled WGS sequence"/>
</dbReference>
<evidence type="ECO:0000256" key="3">
    <source>
        <dbReference type="ARBA" id="ARBA00022723"/>
    </source>
</evidence>
<keyword evidence="5" id="KW-0862">Zinc</keyword>
<dbReference type="OrthoDB" id="9809144at2"/>
<evidence type="ECO:0000256" key="4">
    <source>
        <dbReference type="ARBA" id="ARBA00022801"/>
    </source>
</evidence>